<evidence type="ECO:0000313" key="2">
    <source>
        <dbReference type="Proteomes" id="UP000193411"/>
    </source>
</evidence>
<comment type="caution">
    <text evidence="1">The sequence shown here is derived from an EMBL/GenBank/DDBJ whole genome shotgun (WGS) entry which is preliminary data.</text>
</comment>
<evidence type="ECO:0000313" key="1">
    <source>
        <dbReference type="EMBL" id="ORZ29946.1"/>
    </source>
</evidence>
<dbReference type="Gene3D" id="3.30.40.220">
    <property type="match status" value="2"/>
</dbReference>
<dbReference type="AlphaFoldDB" id="A0A1Y2H5V2"/>
<dbReference type="Proteomes" id="UP000193411">
    <property type="component" value="Unassembled WGS sequence"/>
</dbReference>
<sequence length="597" mass="67575">MPAGQPFGLFHNDALVWHFKSRIHAFKGIGVKMPREYNNTKFEIGKYFIQPINQDQVKECHVDDSLFDQVQDIVSNNKPWTIQALSQPMHTCHQCKESKPFTKDHFHQEGQRLRGTCIQCRNKGCQKHAAKKKEQVKTKTTFTCSGYGVNEPHEAPVDQHFGDRDVCKACYNAKRKQDYDRMAEPGAILKLRERLTGQTAECSKCGETKDIGLDFVMRIGGRGYKSHCLKCDMAAGRHIAYRKRQREIDEQAFLRHNAEVLRKWRANNPESDERWRVARRQDANVRIQAIIRGASTRGISFKMDDLDKMKVKLSQPCAYCGHFDKDGDLNGLDRVINTHGYSDANTVSCCHICNLIKHTNPLDDFIRTVCNIASHHDDISASTTLPQTKFDGTAPLSVKHKHKEQADAFKSLYNNQDDIECYLCGISRLQLRGQEIGVDRIDSSIGYQGDNCMPCCSACNYAKKDFQLDEFLGHIQRMACHLATFYFDQSSVPDDETDASATLSTSVKRRKPIQHVPHARAVGIKFINSATGNTDAWFLSIASASQALGIKFLSKVLAEKGYTIHHWKVEKVDASQLGSAMDPESLSLFKKDFVKCV</sequence>
<reference evidence="1 2" key="1">
    <citation type="submission" date="2016-07" db="EMBL/GenBank/DDBJ databases">
        <title>Pervasive Adenine N6-methylation of Active Genes in Fungi.</title>
        <authorList>
            <consortium name="DOE Joint Genome Institute"/>
            <person name="Mondo S.J."/>
            <person name="Dannebaum R.O."/>
            <person name="Kuo R.C."/>
            <person name="Labutti K."/>
            <person name="Haridas S."/>
            <person name="Kuo A."/>
            <person name="Salamov A."/>
            <person name="Ahrendt S.R."/>
            <person name="Lipzen A."/>
            <person name="Sullivan W."/>
            <person name="Andreopoulos W.B."/>
            <person name="Clum A."/>
            <person name="Lindquist E."/>
            <person name="Daum C."/>
            <person name="Ramamoorthy G.K."/>
            <person name="Gryganskyi A."/>
            <person name="Culley D."/>
            <person name="Magnuson J.K."/>
            <person name="James T.Y."/>
            <person name="O'Malley M.A."/>
            <person name="Stajich J.E."/>
            <person name="Spatafora J.W."/>
            <person name="Visel A."/>
            <person name="Grigoriev I.V."/>
        </authorList>
    </citation>
    <scope>NUCLEOTIDE SEQUENCE [LARGE SCALE GENOMIC DNA]</scope>
    <source>
        <strain evidence="1 2">PL171</strain>
    </source>
</reference>
<dbReference type="EMBL" id="MCFL01000116">
    <property type="protein sequence ID" value="ORZ29946.1"/>
    <property type="molecule type" value="Genomic_DNA"/>
</dbReference>
<organism evidence="1 2">
    <name type="scientific">Catenaria anguillulae PL171</name>
    <dbReference type="NCBI Taxonomy" id="765915"/>
    <lineage>
        <taxon>Eukaryota</taxon>
        <taxon>Fungi</taxon>
        <taxon>Fungi incertae sedis</taxon>
        <taxon>Blastocladiomycota</taxon>
        <taxon>Blastocladiomycetes</taxon>
        <taxon>Blastocladiales</taxon>
        <taxon>Catenariaceae</taxon>
        <taxon>Catenaria</taxon>
    </lineage>
</organism>
<name>A0A1Y2H5V2_9FUNG</name>
<proteinExistence type="predicted"/>
<keyword evidence="2" id="KW-1185">Reference proteome</keyword>
<gene>
    <name evidence="1" type="ORF">BCR44DRAFT_47165</name>
</gene>
<protein>
    <submittedName>
        <fullName evidence="1">Uncharacterized protein</fullName>
    </submittedName>
</protein>
<accession>A0A1Y2H5V2</accession>
<dbReference type="OrthoDB" id="10466516at2759"/>